<accession>A0ABW3BY04</accession>
<protein>
    <submittedName>
        <fullName evidence="1">Uncharacterized protein</fullName>
    </submittedName>
</protein>
<proteinExistence type="predicted"/>
<sequence length="209" mass="24641">MNYIIIGIIAVVAFLAFQFMNKSKTESKNKNYTSKFNVEKKLTKNDKQILVENVDYNLIKKAVQDFTKNYDNSQQSHLKPISRLHKTDNNRIVITFPYDIDFEILCYYINYLKYPMDLNYKANVTGWTSTKSTDNWLNKEFEDEKIMLFIDPNDNEYDNVMLTTKKGRTYKIGFAIGEGLQNHNGTILKYKPSEFDNLELEKFESEEIK</sequence>
<reference evidence="2" key="1">
    <citation type="journal article" date="2019" name="Int. J. Syst. Evol. Microbiol.">
        <title>The Global Catalogue of Microorganisms (GCM) 10K type strain sequencing project: providing services to taxonomists for standard genome sequencing and annotation.</title>
        <authorList>
            <consortium name="The Broad Institute Genomics Platform"/>
            <consortium name="The Broad Institute Genome Sequencing Center for Infectious Disease"/>
            <person name="Wu L."/>
            <person name="Ma J."/>
        </authorList>
    </citation>
    <scope>NUCLEOTIDE SEQUENCE [LARGE SCALE GENOMIC DNA]</scope>
    <source>
        <strain evidence="2">CCUG 60529</strain>
    </source>
</reference>
<evidence type="ECO:0000313" key="1">
    <source>
        <dbReference type="EMBL" id="MFD0837389.1"/>
    </source>
</evidence>
<gene>
    <name evidence="1" type="ORF">ACFQ0I_16540</name>
</gene>
<name>A0ABW3BY04_9FLAO</name>
<dbReference type="EMBL" id="JBHTIB010000036">
    <property type="protein sequence ID" value="MFD0837389.1"/>
    <property type="molecule type" value="Genomic_DNA"/>
</dbReference>
<keyword evidence="2" id="KW-1185">Reference proteome</keyword>
<evidence type="ECO:0000313" key="2">
    <source>
        <dbReference type="Proteomes" id="UP001597011"/>
    </source>
</evidence>
<dbReference type="RefSeq" id="WP_379944085.1">
    <property type="nucleotide sequence ID" value="NZ_JBHTIB010000036.1"/>
</dbReference>
<organism evidence="1 2">
    <name type="scientific">Mariniflexile aquimaris</name>
    <dbReference type="NCBI Taxonomy" id="881009"/>
    <lineage>
        <taxon>Bacteria</taxon>
        <taxon>Pseudomonadati</taxon>
        <taxon>Bacteroidota</taxon>
        <taxon>Flavobacteriia</taxon>
        <taxon>Flavobacteriales</taxon>
        <taxon>Flavobacteriaceae</taxon>
        <taxon>Mariniflexile</taxon>
    </lineage>
</organism>
<dbReference type="Proteomes" id="UP001597011">
    <property type="component" value="Unassembled WGS sequence"/>
</dbReference>
<comment type="caution">
    <text evidence="1">The sequence shown here is derived from an EMBL/GenBank/DDBJ whole genome shotgun (WGS) entry which is preliminary data.</text>
</comment>